<dbReference type="Proteomes" id="UP000706031">
    <property type="component" value="Unassembled WGS sequence"/>
</dbReference>
<organism evidence="1 2">
    <name type="scientific">Paenibacillus cucumis</name>
    <name type="common">ex Kampfer et al. 2016</name>
    <dbReference type="NCBI Taxonomy" id="1776858"/>
    <lineage>
        <taxon>Bacteria</taxon>
        <taxon>Bacillati</taxon>
        <taxon>Bacillota</taxon>
        <taxon>Bacilli</taxon>
        <taxon>Bacillales</taxon>
        <taxon>Paenibacillaceae</taxon>
        <taxon>Paenibacillus</taxon>
    </lineage>
</organism>
<dbReference type="RefSeq" id="WP_221789763.1">
    <property type="nucleotide sequence ID" value="NZ_JACLIC010000031.1"/>
</dbReference>
<proteinExistence type="predicted"/>
<keyword evidence="2" id="KW-1185">Reference proteome</keyword>
<accession>A0ABS7KM46</accession>
<sequence length="100" mass="10584">MPKLILSDGKTLFSKMVDDIRATVDFSSVVTGAGATSNNITVPGAILGDFVFVAPLIDTQGLQLFGWVTEADKVKIRVVNNTGADVDLASAQYNIKVVRG</sequence>
<name>A0ABS7KM46_9BACL</name>
<evidence type="ECO:0000313" key="1">
    <source>
        <dbReference type="EMBL" id="MBY0205254.1"/>
    </source>
</evidence>
<gene>
    <name evidence="1" type="ORF">H7T88_18685</name>
</gene>
<protein>
    <submittedName>
        <fullName evidence="1">Uncharacterized protein</fullName>
    </submittedName>
</protein>
<dbReference type="EMBL" id="JACLIC010000031">
    <property type="protein sequence ID" value="MBY0205254.1"/>
    <property type="molecule type" value="Genomic_DNA"/>
</dbReference>
<comment type="caution">
    <text evidence="1">The sequence shown here is derived from an EMBL/GenBank/DDBJ whole genome shotgun (WGS) entry which is preliminary data.</text>
</comment>
<reference evidence="1 2" key="1">
    <citation type="submission" date="2020-08" db="EMBL/GenBank/DDBJ databases">
        <title>Fungal Genomes of the International Space Station.</title>
        <authorList>
            <person name="Seuylemezian A."/>
            <person name="Singh N.K."/>
            <person name="Wood J."/>
            <person name="Venkateswaran K."/>
        </authorList>
    </citation>
    <scope>NUCLEOTIDE SEQUENCE [LARGE SCALE GENOMIC DNA]</scope>
    <source>
        <strain evidence="1 2">S/N-304-OC-R4</strain>
    </source>
</reference>
<evidence type="ECO:0000313" key="2">
    <source>
        <dbReference type="Proteomes" id="UP000706031"/>
    </source>
</evidence>